<evidence type="ECO:0000259" key="11">
    <source>
        <dbReference type="PROSITE" id="PS51746"/>
    </source>
</evidence>
<comment type="catalytic activity">
    <reaction evidence="9">
        <text>O-phospho-L-seryl-[protein] + H2O = L-seryl-[protein] + phosphate</text>
        <dbReference type="Rhea" id="RHEA:20629"/>
        <dbReference type="Rhea" id="RHEA-COMP:9863"/>
        <dbReference type="Rhea" id="RHEA-COMP:11604"/>
        <dbReference type="ChEBI" id="CHEBI:15377"/>
        <dbReference type="ChEBI" id="CHEBI:29999"/>
        <dbReference type="ChEBI" id="CHEBI:43474"/>
        <dbReference type="ChEBI" id="CHEBI:83421"/>
        <dbReference type="EC" id="3.1.3.16"/>
    </reaction>
</comment>
<evidence type="ECO:0000256" key="5">
    <source>
        <dbReference type="ARBA" id="ARBA00022801"/>
    </source>
</evidence>
<dbReference type="GeneID" id="3864385"/>
<dbReference type="RefSeq" id="XP_954642.1">
    <property type="nucleotide sequence ID" value="XM_949549.1"/>
</dbReference>
<dbReference type="EC" id="3.1.3.16" evidence="3"/>
<dbReference type="InterPro" id="IPR001932">
    <property type="entry name" value="PPM-type_phosphatase-like_dom"/>
</dbReference>
<dbReference type="STRING" id="5874.Q4UG24"/>
<evidence type="ECO:0000256" key="8">
    <source>
        <dbReference type="ARBA" id="ARBA00023211"/>
    </source>
</evidence>
<dbReference type="SMART" id="SM00332">
    <property type="entry name" value="PP2Cc"/>
    <property type="match status" value="1"/>
</dbReference>
<dbReference type="OMA" id="NFSCFCL"/>
<dbReference type="PANTHER" id="PTHR13832:SF803">
    <property type="entry name" value="PROTEIN PHOSPHATASE 1G"/>
    <property type="match status" value="1"/>
</dbReference>
<dbReference type="InParanoid" id="Q4UG24"/>
<evidence type="ECO:0000256" key="3">
    <source>
        <dbReference type="ARBA" id="ARBA00013081"/>
    </source>
</evidence>
<protein>
    <recommendedName>
        <fullName evidence="3">protein-serine/threonine phosphatase</fullName>
        <ecNumber evidence="3">3.1.3.16</ecNumber>
    </recommendedName>
</protein>
<dbReference type="CDD" id="cd00143">
    <property type="entry name" value="PP2Cc"/>
    <property type="match status" value="1"/>
</dbReference>
<evidence type="ECO:0000256" key="4">
    <source>
        <dbReference type="ARBA" id="ARBA00022723"/>
    </source>
</evidence>
<keyword evidence="5 12" id="KW-0378">Hydrolase</keyword>
<dbReference type="InterPro" id="IPR015655">
    <property type="entry name" value="PP2C"/>
</dbReference>
<dbReference type="GO" id="GO:0004722">
    <property type="term" value="F:protein serine/threonine phosphatase activity"/>
    <property type="evidence" value="ECO:0007669"/>
    <property type="project" value="UniProtKB-EC"/>
</dbReference>
<dbReference type="SUPFAM" id="SSF81606">
    <property type="entry name" value="PP2C-like"/>
    <property type="match status" value="1"/>
</dbReference>
<dbReference type="AlphaFoldDB" id="Q4UG24"/>
<dbReference type="Proteomes" id="UP000001950">
    <property type="component" value="Chromosome 1"/>
</dbReference>
<comment type="cofactor">
    <cofactor evidence="1">
        <name>Mn(2+)</name>
        <dbReference type="ChEBI" id="CHEBI:29035"/>
    </cofactor>
</comment>
<dbReference type="GO" id="GO:0046872">
    <property type="term" value="F:metal ion binding"/>
    <property type="evidence" value="ECO:0007669"/>
    <property type="project" value="UniProtKB-KW"/>
</dbReference>
<keyword evidence="6" id="KW-0460">Magnesium</keyword>
<dbReference type="KEGG" id="tan:TA19895"/>
<evidence type="ECO:0000256" key="6">
    <source>
        <dbReference type="ARBA" id="ARBA00022842"/>
    </source>
</evidence>
<accession>Q4UG24</accession>
<keyword evidence="13" id="KW-1185">Reference proteome</keyword>
<keyword evidence="8" id="KW-0464">Manganese</keyword>
<comment type="catalytic activity">
    <reaction evidence="10">
        <text>O-phospho-L-threonyl-[protein] + H2O = L-threonyl-[protein] + phosphate</text>
        <dbReference type="Rhea" id="RHEA:47004"/>
        <dbReference type="Rhea" id="RHEA-COMP:11060"/>
        <dbReference type="Rhea" id="RHEA-COMP:11605"/>
        <dbReference type="ChEBI" id="CHEBI:15377"/>
        <dbReference type="ChEBI" id="CHEBI:30013"/>
        <dbReference type="ChEBI" id="CHEBI:43474"/>
        <dbReference type="ChEBI" id="CHEBI:61977"/>
        <dbReference type="EC" id="3.1.3.16"/>
    </reaction>
</comment>
<proteinExistence type="inferred from homology"/>
<dbReference type="OrthoDB" id="10264738at2759"/>
<dbReference type="FunCoup" id="Q4UG24">
    <property type="interactions" value="2"/>
</dbReference>
<gene>
    <name evidence="12" type="ORF">TA19895</name>
</gene>
<evidence type="ECO:0000313" key="12">
    <source>
        <dbReference type="EMBL" id="CAI73965.1"/>
    </source>
</evidence>
<dbReference type="PROSITE" id="PS51746">
    <property type="entry name" value="PPM_2"/>
    <property type="match status" value="1"/>
</dbReference>
<dbReference type="Pfam" id="PF00481">
    <property type="entry name" value="PP2C"/>
    <property type="match status" value="1"/>
</dbReference>
<evidence type="ECO:0000256" key="10">
    <source>
        <dbReference type="ARBA" id="ARBA00048336"/>
    </source>
</evidence>
<keyword evidence="4" id="KW-0479">Metal-binding</keyword>
<organism evidence="12 13">
    <name type="scientific">Theileria annulata</name>
    <dbReference type="NCBI Taxonomy" id="5874"/>
    <lineage>
        <taxon>Eukaryota</taxon>
        <taxon>Sar</taxon>
        <taxon>Alveolata</taxon>
        <taxon>Apicomplexa</taxon>
        <taxon>Aconoidasida</taxon>
        <taxon>Piroplasmida</taxon>
        <taxon>Theileriidae</taxon>
        <taxon>Theileria</taxon>
    </lineage>
</organism>
<dbReference type="EMBL" id="CR940347">
    <property type="protein sequence ID" value="CAI73965.1"/>
    <property type="molecule type" value="Genomic_DNA"/>
</dbReference>
<dbReference type="eggNOG" id="KOG0698">
    <property type="taxonomic scope" value="Eukaryota"/>
</dbReference>
<comment type="similarity">
    <text evidence="2">Belongs to the PP2C family.</text>
</comment>
<reference evidence="12 13" key="1">
    <citation type="journal article" date="2005" name="Science">
        <title>Genome of the host-cell transforming parasite Theileria annulata compared with T. parva.</title>
        <authorList>
            <person name="Pain A."/>
            <person name="Renauld H."/>
            <person name="Berriman M."/>
            <person name="Murphy L."/>
            <person name="Yeats C.A."/>
            <person name="Weir W."/>
            <person name="Kerhornou A."/>
            <person name="Aslett M."/>
            <person name="Bishop R."/>
            <person name="Bouchier C."/>
            <person name="Cochet M."/>
            <person name="Coulson R.M.R."/>
            <person name="Cronin A."/>
            <person name="de Villiers E.P."/>
            <person name="Fraser A."/>
            <person name="Fosker N."/>
            <person name="Gardner M."/>
            <person name="Goble A."/>
            <person name="Griffiths-Jones S."/>
            <person name="Harris D.E."/>
            <person name="Katzer F."/>
            <person name="Larke N."/>
            <person name="Lord A."/>
            <person name="Maser P."/>
            <person name="McKellar S."/>
            <person name="Mooney P."/>
            <person name="Morton F."/>
            <person name="Nene V."/>
            <person name="O'Neil S."/>
            <person name="Price C."/>
            <person name="Quail M.A."/>
            <person name="Rabbinowitsch E."/>
            <person name="Rawlings N.D."/>
            <person name="Rutter S."/>
            <person name="Saunders D."/>
            <person name="Seeger K."/>
            <person name="Shah T."/>
            <person name="Squares R."/>
            <person name="Squares S."/>
            <person name="Tivey A."/>
            <person name="Walker A.R."/>
            <person name="Woodward J."/>
            <person name="Dobbelaere D.A.E."/>
            <person name="Langsley G."/>
            <person name="Rajandream M.A."/>
            <person name="McKeever D."/>
            <person name="Shiels B."/>
            <person name="Tait A."/>
            <person name="Barrell B.G."/>
            <person name="Hall N."/>
        </authorList>
    </citation>
    <scope>NUCLEOTIDE SEQUENCE [LARGE SCALE GENOMIC DNA]</scope>
    <source>
        <strain evidence="13">Ankara</strain>
    </source>
</reference>
<dbReference type="InterPro" id="IPR036457">
    <property type="entry name" value="PPM-type-like_dom_sf"/>
</dbReference>
<evidence type="ECO:0000313" key="13">
    <source>
        <dbReference type="Proteomes" id="UP000001950"/>
    </source>
</evidence>
<dbReference type="Gene3D" id="3.60.40.10">
    <property type="entry name" value="PPM-type phosphatase domain"/>
    <property type="match status" value="1"/>
</dbReference>
<sequence>MSKLFLKALGLSDKTLSQSVLNLLQNVNTATIELGISSIHYLLIYDGFVLVDHYGDKGVRKTMEDECIVCGSLRSKFPEVPEEYDFGICGLFDGHGGRKTVVFVKENLLSEIASQLVSHSNMKKDSGSEEEFEIIFKKSVNDACRRLDSRIANEVQGCTDGCTALVLFFAKKTVYILNLGDSASYLCKKVDSILHSIPLNDIHKPWSQREKARIQHYQGTIEGGRVNGLLEVTRSFGDLQLKKYGVLCVGTFRKVDLDFSKDELIILACDGFWGLFDPIDACRKTLDMIVKEEMRASITPHLPFPQLKKVCKDLVDVAINVRRSQDNVTVMVLRFKKKN</sequence>
<keyword evidence="7" id="KW-0904">Protein phosphatase</keyword>
<evidence type="ECO:0000256" key="7">
    <source>
        <dbReference type="ARBA" id="ARBA00022912"/>
    </source>
</evidence>
<dbReference type="PANTHER" id="PTHR13832">
    <property type="entry name" value="PROTEIN PHOSPHATASE 2C"/>
    <property type="match status" value="1"/>
</dbReference>
<name>Q4UG24_THEAN</name>
<evidence type="ECO:0000256" key="1">
    <source>
        <dbReference type="ARBA" id="ARBA00001936"/>
    </source>
</evidence>
<evidence type="ECO:0000256" key="2">
    <source>
        <dbReference type="ARBA" id="ARBA00006702"/>
    </source>
</evidence>
<feature type="domain" description="PPM-type phosphatase" evidence="11">
    <location>
        <begin position="50"/>
        <end position="335"/>
    </location>
</feature>
<evidence type="ECO:0000256" key="9">
    <source>
        <dbReference type="ARBA" id="ARBA00047761"/>
    </source>
</evidence>
<dbReference type="VEuPathDB" id="PiroplasmaDB:TA19895"/>